<dbReference type="PANTHER" id="PTHR11014">
    <property type="entry name" value="PEPTIDASE M20 FAMILY MEMBER"/>
    <property type="match status" value="1"/>
</dbReference>
<dbReference type="PANTHER" id="PTHR11014:SF63">
    <property type="entry name" value="METALLOPEPTIDASE, PUTATIVE (AFU_ORTHOLOGUE AFUA_6G09600)-RELATED"/>
    <property type="match status" value="1"/>
</dbReference>
<dbReference type="Pfam" id="PF01546">
    <property type="entry name" value="Peptidase_M20"/>
    <property type="match status" value="1"/>
</dbReference>
<dbReference type="InterPro" id="IPR002933">
    <property type="entry name" value="Peptidase_M20"/>
</dbReference>
<organism evidence="2 3">
    <name type="scientific">Gordonia jinghuaiqii</name>
    <dbReference type="NCBI Taxonomy" id="2758710"/>
    <lineage>
        <taxon>Bacteria</taxon>
        <taxon>Bacillati</taxon>
        <taxon>Actinomycetota</taxon>
        <taxon>Actinomycetes</taxon>
        <taxon>Mycobacteriales</taxon>
        <taxon>Gordoniaceae</taxon>
        <taxon>Gordonia</taxon>
    </lineage>
</organism>
<dbReference type="GO" id="GO:0016787">
    <property type="term" value="F:hydrolase activity"/>
    <property type="evidence" value="ECO:0007669"/>
    <property type="project" value="UniProtKB-KW"/>
</dbReference>
<dbReference type="SUPFAM" id="SSF55031">
    <property type="entry name" value="Bacterial exopeptidase dimerisation domain"/>
    <property type="match status" value="1"/>
</dbReference>
<dbReference type="NCBIfam" id="TIGR01891">
    <property type="entry name" value="amidohydrolases"/>
    <property type="match status" value="1"/>
</dbReference>
<dbReference type="InterPro" id="IPR036264">
    <property type="entry name" value="Bact_exopeptidase_dim_dom"/>
</dbReference>
<keyword evidence="3" id="KW-1185">Reference proteome</keyword>
<reference evidence="3" key="1">
    <citation type="submission" date="2020-07" db="EMBL/GenBank/DDBJ databases">
        <title>novel species isolated from the respiratory tract of Marmot.</title>
        <authorList>
            <person name="Zhang G."/>
        </authorList>
    </citation>
    <scope>NUCLEOTIDE SEQUENCE [LARGE SCALE GENOMIC DNA]</scope>
    <source>
        <strain evidence="3">686</strain>
    </source>
</reference>
<keyword evidence="2" id="KW-0378">Hydrolase</keyword>
<dbReference type="Proteomes" id="UP000515663">
    <property type="component" value="Chromosome"/>
</dbReference>
<name>A0A7D7R139_9ACTN</name>
<dbReference type="KEGG" id="gji:H1R19_04535"/>
<evidence type="ECO:0000259" key="1">
    <source>
        <dbReference type="Pfam" id="PF07687"/>
    </source>
</evidence>
<dbReference type="Pfam" id="PF07687">
    <property type="entry name" value="M20_dimer"/>
    <property type="match status" value="1"/>
</dbReference>
<evidence type="ECO:0000313" key="2">
    <source>
        <dbReference type="EMBL" id="QMT02431.1"/>
    </source>
</evidence>
<dbReference type="SUPFAM" id="SSF53187">
    <property type="entry name" value="Zn-dependent exopeptidases"/>
    <property type="match status" value="1"/>
</dbReference>
<accession>A0A7D7R139</accession>
<gene>
    <name evidence="2" type="ORF">H1R19_04535</name>
</gene>
<evidence type="ECO:0000313" key="3">
    <source>
        <dbReference type="Proteomes" id="UP000515663"/>
    </source>
</evidence>
<dbReference type="InterPro" id="IPR011650">
    <property type="entry name" value="Peptidase_M20_dimer"/>
</dbReference>
<dbReference type="EMBL" id="CP059491">
    <property type="protein sequence ID" value="QMT02431.1"/>
    <property type="molecule type" value="Genomic_DNA"/>
</dbReference>
<feature type="domain" description="Peptidase M20 dimerisation" evidence="1">
    <location>
        <begin position="195"/>
        <end position="291"/>
    </location>
</feature>
<dbReference type="RefSeq" id="WP_188329630.1">
    <property type="nucleotide sequence ID" value="NZ_CP059491.1"/>
</dbReference>
<dbReference type="Gene3D" id="3.30.70.360">
    <property type="match status" value="1"/>
</dbReference>
<protein>
    <submittedName>
        <fullName evidence="2">Amidohydrolase</fullName>
    </submittedName>
</protein>
<proteinExistence type="predicted"/>
<dbReference type="Gene3D" id="3.40.630.10">
    <property type="entry name" value="Zn peptidases"/>
    <property type="match status" value="1"/>
</dbReference>
<sequence length="425" mass="43570">MTTTGATTISDIAIDPGLVDLYKDLHRHPELGFTEHRTSGIVAERLGAAGFEVTTGVGGTGVVGVLRNGTGPTALLRADMDALPVREDTGLDYASTVTYTDAAGKTVPVAHACGHDLHTTCLLGAAAILAGDRSSWRGTLLTVFQPAEELGSGAQSMVDDGLFDRFPKPDVVLGQHVAPLPAGTIAAHPGPAYAGSDSLRVRLVGRGAHGSMPEASVDPVVLAASTVMRLQTIVSREIPSTATAVLTVGSIHAGDAANVIPNTAEIQLNIRSYDAAVRQRILDAVGRIVAGEAATAGAPDDPTITEIERFPVVTNDAAALGTTLGAFAEWLGENMIFDPGAGAGSEDVGILATSSGAPLSYWLLGGADPTLFTTLGTGPAQSILTDPALLSIPSNHSPHYAPVIDPTLTIGVRALILAVRTWLPG</sequence>
<dbReference type="InterPro" id="IPR017439">
    <property type="entry name" value="Amidohydrolase"/>
</dbReference>
<dbReference type="AlphaFoldDB" id="A0A7D7R139"/>